<proteinExistence type="predicted"/>
<accession>A0A4Z2HB15</accession>
<reference evidence="2 3" key="1">
    <citation type="submission" date="2019-03" db="EMBL/GenBank/DDBJ databases">
        <title>First draft genome of Liparis tanakae, snailfish: a comprehensive survey of snailfish specific genes.</title>
        <authorList>
            <person name="Kim W."/>
            <person name="Song I."/>
            <person name="Jeong J.-H."/>
            <person name="Kim D."/>
            <person name="Kim S."/>
            <person name="Ryu S."/>
            <person name="Song J.Y."/>
            <person name="Lee S.K."/>
        </authorList>
    </citation>
    <scope>NUCLEOTIDE SEQUENCE [LARGE SCALE GENOMIC DNA]</scope>
    <source>
        <tissue evidence="2">Muscle</tissue>
    </source>
</reference>
<dbReference type="AlphaFoldDB" id="A0A4Z2HB15"/>
<keyword evidence="3" id="KW-1185">Reference proteome</keyword>
<protein>
    <submittedName>
        <fullName evidence="2">Uncharacterized protein</fullName>
    </submittedName>
</protein>
<name>A0A4Z2HB15_9TELE</name>
<evidence type="ECO:0000256" key="1">
    <source>
        <dbReference type="SAM" id="MobiDB-lite"/>
    </source>
</evidence>
<dbReference type="Proteomes" id="UP000314294">
    <property type="component" value="Unassembled WGS sequence"/>
</dbReference>
<dbReference type="EMBL" id="SRLO01000281">
    <property type="protein sequence ID" value="TNN63009.1"/>
    <property type="molecule type" value="Genomic_DNA"/>
</dbReference>
<feature type="compositionally biased region" description="Basic and acidic residues" evidence="1">
    <location>
        <begin position="191"/>
        <end position="208"/>
    </location>
</feature>
<gene>
    <name evidence="2" type="ORF">EYF80_026737</name>
</gene>
<sequence>MNTSFSHTRRPRLMAHEVAGRVGVEAERGDDDVGGGVNPVLMVILHPVQHGVRHGGLRVHHLTCRDERRKGTKAVRLVELRVPQHHRILVGHVHLEGVHAVLPHQGLHLVAHLSTGVAEVRGHPHVQSVVAAGLGVGQSAAVLVGVQQGAVLLRQDQRHHHGGTTHQSRLGENLLTLLPNDKTAARWRRRKGEEEDVKGLMKRGGMEG</sequence>
<evidence type="ECO:0000313" key="2">
    <source>
        <dbReference type="EMBL" id="TNN63009.1"/>
    </source>
</evidence>
<evidence type="ECO:0000313" key="3">
    <source>
        <dbReference type="Proteomes" id="UP000314294"/>
    </source>
</evidence>
<organism evidence="2 3">
    <name type="scientific">Liparis tanakae</name>
    <name type="common">Tanaka's snailfish</name>
    <dbReference type="NCBI Taxonomy" id="230148"/>
    <lineage>
        <taxon>Eukaryota</taxon>
        <taxon>Metazoa</taxon>
        <taxon>Chordata</taxon>
        <taxon>Craniata</taxon>
        <taxon>Vertebrata</taxon>
        <taxon>Euteleostomi</taxon>
        <taxon>Actinopterygii</taxon>
        <taxon>Neopterygii</taxon>
        <taxon>Teleostei</taxon>
        <taxon>Neoteleostei</taxon>
        <taxon>Acanthomorphata</taxon>
        <taxon>Eupercaria</taxon>
        <taxon>Perciformes</taxon>
        <taxon>Cottioidei</taxon>
        <taxon>Cottales</taxon>
        <taxon>Liparidae</taxon>
        <taxon>Liparis</taxon>
    </lineage>
</organism>
<comment type="caution">
    <text evidence="2">The sequence shown here is derived from an EMBL/GenBank/DDBJ whole genome shotgun (WGS) entry which is preliminary data.</text>
</comment>
<feature type="region of interest" description="Disordered" evidence="1">
    <location>
        <begin position="188"/>
        <end position="208"/>
    </location>
</feature>